<keyword evidence="2" id="KW-1185">Reference proteome</keyword>
<evidence type="ECO:0000313" key="1">
    <source>
        <dbReference type="EMBL" id="KAH6946559.1"/>
    </source>
</evidence>
<reference evidence="1" key="1">
    <citation type="submission" date="2020-05" db="EMBL/GenBank/DDBJ databases">
        <title>Large-scale comparative analyses of tick genomes elucidate their genetic diversity and vector capacities.</title>
        <authorList>
            <person name="Jia N."/>
            <person name="Wang J."/>
            <person name="Shi W."/>
            <person name="Du L."/>
            <person name="Sun Y."/>
            <person name="Zhan W."/>
            <person name="Jiang J."/>
            <person name="Wang Q."/>
            <person name="Zhang B."/>
            <person name="Ji P."/>
            <person name="Sakyi L.B."/>
            <person name="Cui X."/>
            <person name="Yuan T."/>
            <person name="Jiang B."/>
            <person name="Yang W."/>
            <person name="Lam T.T.-Y."/>
            <person name="Chang Q."/>
            <person name="Ding S."/>
            <person name="Wang X."/>
            <person name="Zhu J."/>
            <person name="Ruan X."/>
            <person name="Zhao L."/>
            <person name="Wei J."/>
            <person name="Que T."/>
            <person name="Du C."/>
            <person name="Cheng J."/>
            <person name="Dai P."/>
            <person name="Han X."/>
            <person name="Huang E."/>
            <person name="Gao Y."/>
            <person name="Liu J."/>
            <person name="Shao H."/>
            <person name="Ye R."/>
            <person name="Li L."/>
            <person name="Wei W."/>
            <person name="Wang X."/>
            <person name="Wang C."/>
            <person name="Yang T."/>
            <person name="Huo Q."/>
            <person name="Li W."/>
            <person name="Guo W."/>
            <person name="Chen H."/>
            <person name="Zhou L."/>
            <person name="Ni X."/>
            <person name="Tian J."/>
            <person name="Zhou Y."/>
            <person name="Sheng Y."/>
            <person name="Liu T."/>
            <person name="Pan Y."/>
            <person name="Xia L."/>
            <person name="Li J."/>
            <person name="Zhao F."/>
            <person name="Cao W."/>
        </authorList>
    </citation>
    <scope>NUCLEOTIDE SEQUENCE</scope>
    <source>
        <strain evidence="1">Hyas-2018</strain>
    </source>
</reference>
<dbReference type="Proteomes" id="UP000821845">
    <property type="component" value="Chromosome 1"/>
</dbReference>
<organism evidence="1 2">
    <name type="scientific">Hyalomma asiaticum</name>
    <name type="common">Tick</name>
    <dbReference type="NCBI Taxonomy" id="266040"/>
    <lineage>
        <taxon>Eukaryota</taxon>
        <taxon>Metazoa</taxon>
        <taxon>Ecdysozoa</taxon>
        <taxon>Arthropoda</taxon>
        <taxon>Chelicerata</taxon>
        <taxon>Arachnida</taxon>
        <taxon>Acari</taxon>
        <taxon>Parasitiformes</taxon>
        <taxon>Ixodida</taxon>
        <taxon>Ixodoidea</taxon>
        <taxon>Ixodidae</taxon>
        <taxon>Hyalomminae</taxon>
        <taxon>Hyalomma</taxon>
    </lineage>
</organism>
<name>A0ACB7TK86_HYAAI</name>
<gene>
    <name evidence="1" type="ORF">HPB50_013974</name>
</gene>
<dbReference type="EMBL" id="CM023481">
    <property type="protein sequence ID" value="KAH6946559.1"/>
    <property type="molecule type" value="Genomic_DNA"/>
</dbReference>
<comment type="caution">
    <text evidence="1">The sequence shown here is derived from an EMBL/GenBank/DDBJ whole genome shotgun (WGS) entry which is preliminary data.</text>
</comment>
<protein>
    <submittedName>
        <fullName evidence="1">Uncharacterized protein</fullName>
    </submittedName>
</protein>
<evidence type="ECO:0000313" key="2">
    <source>
        <dbReference type="Proteomes" id="UP000821845"/>
    </source>
</evidence>
<proteinExistence type="predicted"/>
<accession>A0ACB7TK86</accession>
<sequence>MGAAKASHSCYPSSDSSRVVDIPHHLQAAGDLEIKDYMDLGSVALAHNIGDTSESALAAERPTGAAPGHCDGSSAGDAAESGDSNVHHDELLGDGPTMTDAEERASCISSTTEMTEDFKQQMNKQLCSGRRTVRRTLLIVQAAKEAPFTTARQIKDSLNLSGSMSTIRRRLHEKGLRSRLPAQKPGHSEANKLARLGYAQEHAAWTVDDWRCVIFTDESTFSTRWDQRQRIWRTDNARRRKRCNAAVKTERRNLNDLNHSEYACRRPSRLPPI</sequence>